<protein>
    <submittedName>
        <fullName evidence="1">Uncharacterized protein</fullName>
    </submittedName>
</protein>
<name>A0A2V1NZS9_9RHOB</name>
<comment type="caution">
    <text evidence="1">The sequence shown here is derived from an EMBL/GenBank/DDBJ whole genome shotgun (WGS) entry which is preliminary data.</text>
</comment>
<reference evidence="2" key="1">
    <citation type="submission" date="2018-05" db="EMBL/GenBank/DDBJ databases">
        <authorList>
            <person name="Du Z."/>
            <person name="Wang X."/>
        </authorList>
    </citation>
    <scope>NUCLEOTIDE SEQUENCE [LARGE SCALE GENOMIC DNA]</scope>
    <source>
        <strain evidence="2">WDS4C29</strain>
    </source>
</reference>
<gene>
    <name evidence="1" type="ORF">DFK10_15215</name>
</gene>
<dbReference type="OrthoDB" id="7196243at2"/>
<accession>A0A2V1NZS9</accession>
<dbReference type="EMBL" id="QETF01000023">
    <property type="protein sequence ID" value="PWG15769.1"/>
    <property type="molecule type" value="Genomic_DNA"/>
</dbReference>
<sequence>MALPSTGPISLSQVNTELGRAAGATISLGDAGLRGLAGVANGTIGLSALRGKSAQFTHTITSHQQELDLHAYLRGQGWDGTSKVEVTIATGVYIWSDNTTVAALDTGGAFPDGLTLVNHGFIMGKGGDGGYQLTDRTSYVAPTVGGPAITLTQPIIIDNSNGYIGGGGGGGAACTGSARLGLLPTAMHSPGGGGAGGGRGGPMPYGDTDNLVLGDFGAGGAIGQPGSVATGSNNWAGANLPSHGGAGGASGIGAEEARGV</sequence>
<evidence type="ECO:0000313" key="1">
    <source>
        <dbReference type="EMBL" id="PWG15769.1"/>
    </source>
</evidence>
<dbReference type="RefSeq" id="WP_109389892.1">
    <property type="nucleotide sequence ID" value="NZ_QETF01000023.1"/>
</dbReference>
<dbReference type="AlphaFoldDB" id="A0A2V1NZS9"/>
<organism evidence="1 2">
    <name type="scientific">Salibaculum griseiflavum</name>
    <dbReference type="NCBI Taxonomy" id="1914409"/>
    <lineage>
        <taxon>Bacteria</taxon>
        <taxon>Pseudomonadati</taxon>
        <taxon>Pseudomonadota</taxon>
        <taxon>Alphaproteobacteria</taxon>
        <taxon>Rhodobacterales</taxon>
        <taxon>Roseobacteraceae</taxon>
        <taxon>Salibaculum</taxon>
    </lineage>
</organism>
<keyword evidence="2" id="KW-1185">Reference proteome</keyword>
<proteinExistence type="predicted"/>
<dbReference type="Proteomes" id="UP000245293">
    <property type="component" value="Unassembled WGS sequence"/>
</dbReference>
<evidence type="ECO:0000313" key="2">
    <source>
        <dbReference type="Proteomes" id="UP000245293"/>
    </source>
</evidence>